<dbReference type="EMBL" id="SMSJ01000037">
    <property type="protein sequence ID" value="TDH60461.1"/>
    <property type="molecule type" value="Genomic_DNA"/>
</dbReference>
<dbReference type="RefSeq" id="WP_133290701.1">
    <property type="nucleotide sequence ID" value="NZ_SMSJ01000037.1"/>
</dbReference>
<dbReference type="GO" id="GO:0030983">
    <property type="term" value="F:mismatched DNA binding"/>
    <property type="evidence" value="ECO:0007669"/>
    <property type="project" value="InterPro"/>
</dbReference>
<comment type="function">
    <text evidence="8">This protein is involved in the repair of mismatches in DNA. It is possible that it carries out the mismatch recognition step. This protein has a weak ATPase activity.</text>
</comment>
<reference evidence="10 11" key="1">
    <citation type="journal article" date="2016" name="J. Microbiol.">
        <title>Dankookia rubra gen. nov., sp. nov., an alphaproteobacterium isolated from sediment of a shallow stream.</title>
        <authorList>
            <person name="Kim W.H."/>
            <person name="Kim D.H."/>
            <person name="Kang K."/>
            <person name="Ahn T.Y."/>
        </authorList>
    </citation>
    <scope>NUCLEOTIDE SEQUENCE [LARGE SCALE GENOMIC DNA]</scope>
    <source>
        <strain evidence="10 11">JCM30602</strain>
    </source>
</reference>
<dbReference type="InterPro" id="IPR027417">
    <property type="entry name" value="P-loop_NTPase"/>
</dbReference>
<keyword evidence="3" id="KW-0547">Nucleotide-binding</keyword>
<evidence type="ECO:0000256" key="2">
    <source>
        <dbReference type="ARBA" id="ARBA00021982"/>
    </source>
</evidence>
<keyword evidence="5" id="KW-0067">ATP-binding</keyword>
<accession>A0A4R5QDD4</accession>
<sequence length="815" mass="84994">MNVAVASGPSPMMLAHAAVRATARGHLVLYRVGEFYEVLGEDAPLVSRALGLQLTRRRQKDAPDVPMCGIPAGSAEGMVARLLAAGHKVAISEQPPEPGGARPLRLLTPGTTVDDAVLAAGRPNALAVALAAGQAVGFAFIDLSTGETGTLLASLDGSGPALARIGPAEVLIARWPEGSEALAMAVRSQGAPFADLPADPPDAAATAGALAAAYGERWQETLQGFSPPELAALAALLLHIRSTTGRLPEAPLPPRRAPFGDTMEIDAPTLRGLEVLSSASGPEGALLAVIDRTVTAAGARLLTRQLAAPLTSPETIRRRLAMVRFLVGTPPVRVACRDELSGMPDALRACGRLAMGSGGPRDLAAARDALRQATAAAAVLTGTPDTPAPLAATARELAAAGQGACGDLAAVLTRALVPVLPASAEAGGYVAEGHSRDLDEVRRVVTSLMAEIEALQPRYAAETGVKALRIRANNAIGWHVEVPAGQAAALGSGFVLRQGLASTTRFTTAELDRQASALETARERALHLERAAFEELRRRTLAVRAEMARVCHAAAALDLVCGLAQAAAEYLWSEPELDESTGLDIEDGRHPVAEPLLEAQGRTFEPNGCHLGEGSRLWLLTGPNMAGKSTFLRQVALIVLMAQIGSFVPARRARIGIVDKLFSRIGASDDLAAGRSTFMVEMLETAAILNQATPRSLVILDEVGRGTSTHDGLAIAQAAMEHLHDLGCRTLFSTHYHELADAAEAMPHAVCMAMEASAGRRGAVFSYRVVPGRAGRSYGLKVAALAGLPAAVLHRAEQLLAQHSGLSCDHKQDLQ</sequence>
<dbReference type="NCBIfam" id="NF003810">
    <property type="entry name" value="PRK05399.1"/>
    <property type="match status" value="1"/>
</dbReference>
<dbReference type="Pfam" id="PF00488">
    <property type="entry name" value="MutS_V"/>
    <property type="match status" value="1"/>
</dbReference>
<evidence type="ECO:0000313" key="10">
    <source>
        <dbReference type="EMBL" id="TDH60461.1"/>
    </source>
</evidence>
<dbReference type="InterPro" id="IPR007695">
    <property type="entry name" value="DNA_mismatch_repair_MutS-lik_N"/>
</dbReference>
<evidence type="ECO:0000256" key="4">
    <source>
        <dbReference type="ARBA" id="ARBA00022763"/>
    </source>
</evidence>
<evidence type="ECO:0000256" key="5">
    <source>
        <dbReference type="ARBA" id="ARBA00022840"/>
    </source>
</evidence>
<dbReference type="InterPro" id="IPR045076">
    <property type="entry name" value="MutS"/>
</dbReference>
<dbReference type="GO" id="GO:0005524">
    <property type="term" value="F:ATP binding"/>
    <property type="evidence" value="ECO:0007669"/>
    <property type="project" value="UniProtKB-KW"/>
</dbReference>
<organism evidence="10 11">
    <name type="scientific">Dankookia rubra</name>
    <dbReference type="NCBI Taxonomy" id="1442381"/>
    <lineage>
        <taxon>Bacteria</taxon>
        <taxon>Pseudomonadati</taxon>
        <taxon>Pseudomonadota</taxon>
        <taxon>Alphaproteobacteria</taxon>
        <taxon>Acetobacterales</taxon>
        <taxon>Roseomonadaceae</taxon>
        <taxon>Dankookia</taxon>
    </lineage>
</organism>
<dbReference type="PANTHER" id="PTHR11361">
    <property type="entry name" value="DNA MISMATCH REPAIR PROTEIN MUTS FAMILY MEMBER"/>
    <property type="match status" value="1"/>
</dbReference>
<dbReference type="AlphaFoldDB" id="A0A4R5QDD4"/>
<dbReference type="SMART" id="SM00533">
    <property type="entry name" value="MUTSd"/>
    <property type="match status" value="1"/>
</dbReference>
<feature type="domain" description="DNA mismatch repair proteins mutS family" evidence="9">
    <location>
        <begin position="696"/>
        <end position="712"/>
    </location>
</feature>
<dbReference type="Gene3D" id="1.10.1420.10">
    <property type="match status" value="2"/>
</dbReference>
<dbReference type="Pfam" id="PF05192">
    <property type="entry name" value="MutS_III"/>
    <property type="match status" value="1"/>
</dbReference>
<dbReference type="GO" id="GO:0005829">
    <property type="term" value="C:cytosol"/>
    <property type="evidence" value="ECO:0007669"/>
    <property type="project" value="TreeGrafter"/>
</dbReference>
<keyword evidence="4" id="KW-0227">DNA damage</keyword>
<dbReference type="InterPro" id="IPR007696">
    <property type="entry name" value="DNA_mismatch_repair_MutS_core"/>
</dbReference>
<name>A0A4R5QDD4_9PROT</name>
<evidence type="ECO:0000256" key="7">
    <source>
        <dbReference type="ARBA" id="ARBA00023204"/>
    </source>
</evidence>
<evidence type="ECO:0000313" key="11">
    <source>
        <dbReference type="Proteomes" id="UP000295096"/>
    </source>
</evidence>
<comment type="similarity">
    <text evidence="1">Belongs to the DNA mismatch repair MutS family.</text>
</comment>
<keyword evidence="7" id="KW-0234">DNA repair</keyword>
<dbReference type="Pfam" id="PF01624">
    <property type="entry name" value="MutS_I"/>
    <property type="match status" value="1"/>
</dbReference>
<dbReference type="Gene3D" id="3.30.420.110">
    <property type="entry name" value="MutS, connector domain"/>
    <property type="match status" value="1"/>
</dbReference>
<keyword evidence="11" id="KW-1185">Reference proteome</keyword>
<dbReference type="SUPFAM" id="SSF55271">
    <property type="entry name" value="DNA repair protein MutS, domain I"/>
    <property type="match status" value="1"/>
</dbReference>
<dbReference type="SMART" id="SM00534">
    <property type="entry name" value="MUTSac"/>
    <property type="match status" value="1"/>
</dbReference>
<dbReference type="SUPFAM" id="SSF53150">
    <property type="entry name" value="DNA repair protein MutS, domain II"/>
    <property type="match status" value="1"/>
</dbReference>
<dbReference type="InterPro" id="IPR036187">
    <property type="entry name" value="DNA_mismatch_repair_MutS_sf"/>
</dbReference>
<dbReference type="Gene3D" id="3.40.50.300">
    <property type="entry name" value="P-loop containing nucleotide triphosphate hydrolases"/>
    <property type="match status" value="1"/>
</dbReference>
<keyword evidence="6" id="KW-0238">DNA-binding</keyword>
<gene>
    <name evidence="10" type="primary">mutS</name>
    <name evidence="10" type="ORF">E2C06_21680</name>
</gene>
<dbReference type="Pfam" id="PF05190">
    <property type="entry name" value="MutS_IV"/>
    <property type="match status" value="1"/>
</dbReference>
<evidence type="ECO:0000256" key="6">
    <source>
        <dbReference type="ARBA" id="ARBA00023125"/>
    </source>
</evidence>
<dbReference type="SUPFAM" id="SSF48334">
    <property type="entry name" value="DNA repair protein MutS, domain III"/>
    <property type="match status" value="1"/>
</dbReference>
<proteinExistence type="inferred from homology"/>
<comment type="caution">
    <text evidence="10">The sequence shown here is derived from an EMBL/GenBank/DDBJ whole genome shotgun (WGS) entry which is preliminary data.</text>
</comment>
<dbReference type="FunFam" id="3.40.50.300:FF:000870">
    <property type="entry name" value="MutS protein homolog 4"/>
    <property type="match status" value="1"/>
</dbReference>
<evidence type="ECO:0000256" key="8">
    <source>
        <dbReference type="ARBA" id="ARBA00024647"/>
    </source>
</evidence>
<dbReference type="PIRSF" id="PIRSF037677">
    <property type="entry name" value="DNA_mis_repair_Msh6"/>
    <property type="match status" value="1"/>
</dbReference>
<dbReference type="InterPro" id="IPR036678">
    <property type="entry name" value="MutS_con_dom_sf"/>
</dbReference>
<dbReference type="Gene3D" id="3.40.1170.10">
    <property type="entry name" value="DNA repair protein MutS, domain I"/>
    <property type="match status" value="1"/>
</dbReference>
<dbReference type="SUPFAM" id="SSF52540">
    <property type="entry name" value="P-loop containing nucleoside triphosphate hydrolases"/>
    <property type="match status" value="1"/>
</dbReference>
<protein>
    <recommendedName>
        <fullName evidence="2">DNA mismatch repair protein MutS</fullName>
    </recommendedName>
</protein>
<dbReference type="InterPro" id="IPR016151">
    <property type="entry name" value="DNA_mismatch_repair_MutS_N"/>
</dbReference>
<dbReference type="InterPro" id="IPR017261">
    <property type="entry name" value="DNA_mismatch_repair_MutS/MSH"/>
</dbReference>
<dbReference type="GO" id="GO:0006298">
    <property type="term" value="P:mismatch repair"/>
    <property type="evidence" value="ECO:0007669"/>
    <property type="project" value="InterPro"/>
</dbReference>
<dbReference type="PROSITE" id="PS00486">
    <property type="entry name" value="DNA_MISMATCH_REPAIR_2"/>
    <property type="match status" value="1"/>
</dbReference>
<evidence type="ECO:0000256" key="1">
    <source>
        <dbReference type="ARBA" id="ARBA00006271"/>
    </source>
</evidence>
<evidence type="ECO:0000259" key="9">
    <source>
        <dbReference type="PROSITE" id="PS00486"/>
    </source>
</evidence>
<dbReference type="Proteomes" id="UP000295096">
    <property type="component" value="Unassembled WGS sequence"/>
</dbReference>
<dbReference type="OrthoDB" id="9802448at2"/>
<dbReference type="InterPro" id="IPR000432">
    <property type="entry name" value="DNA_mismatch_repair_MutS_C"/>
</dbReference>
<evidence type="ECO:0000256" key="3">
    <source>
        <dbReference type="ARBA" id="ARBA00022741"/>
    </source>
</evidence>
<dbReference type="GO" id="GO:0140664">
    <property type="term" value="F:ATP-dependent DNA damage sensor activity"/>
    <property type="evidence" value="ECO:0007669"/>
    <property type="project" value="InterPro"/>
</dbReference>
<dbReference type="InterPro" id="IPR007861">
    <property type="entry name" value="DNA_mismatch_repair_MutS_clamp"/>
</dbReference>
<dbReference type="PANTHER" id="PTHR11361:SF34">
    <property type="entry name" value="DNA MISMATCH REPAIR PROTEIN MSH1, MITOCHONDRIAL"/>
    <property type="match status" value="1"/>
</dbReference>